<dbReference type="AlphaFoldDB" id="A0A7S0CLH6"/>
<evidence type="ECO:0000256" key="7">
    <source>
        <dbReference type="ARBA" id="ARBA00022801"/>
    </source>
</evidence>
<keyword evidence="4" id="KW-0597">Phosphoprotein</keyword>
<evidence type="ECO:0000256" key="11">
    <source>
        <dbReference type="ARBA" id="ARBA00023098"/>
    </source>
</evidence>
<evidence type="ECO:0000256" key="10">
    <source>
        <dbReference type="ARBA" id="ARBA00022989"/>
    </source>
</evidence>
<accession>A0A7S0CLH6</accession>
<evidence type="ECO:0000259" key="16">
    <source>
        <dbReference type="Pfam" id="PF01764"/>
    </source>
</evidence>
<organism evidence="17">
    <name type="scientific">Proboscia inermis</name>
    <dbReference type="NCBI Taxonomy" id="420281"/>
    <lineage>
        <taxon>Eukaryota</taxon>
        <taxon>Sar</taxon>
        <taxon>Stramenopiles</taxon>
        <taxon>Ochrophyta</taxon>
        <taxon>Bacillariophyta</taxon>
        <taxon>Coscinodiscophyceae</taxon>
        <taxon>Rhizosoleniophycidae</taxon>
        <taxon>Rhizosoleniales</taxon>
        <taxon>Rhizosoleniaceae</taxon>
        <taxon>Proboscia</taxon>
    </lineage>
</organism>
<feature type="domain" description="Fungal lipase-type" evidence="16">
    <location>
        <begin position="189"/>
        <end position="342"/>
    </location>
</feature>
<dbReference type="InterPro" id="IPR029058">
    <property type="entry name" value="AB_hydrolase_fold"/>
</dbReference>
<evidence type="ECO:0000256" key="12">
    <source>
        <dbReference type="ARBA" id="ARBA00023136"/>
    </source>
</evidence>
<evidence type="ECO:0000256" key="8">
    <source>
        <dbReference type="ARBA" id="ARBA00022837"/>
    </source>
</evidence>
<comment type="subcellular location">
    <subcellularLocation>
        <location evidence="2">Cell membrane</location>
        <topology evidence="2">Multi-pass membrane protein</topology>
    </subcellularLocation>
</comment>
<comment type="catalytic activity">
    <reaction evidence="13">
        <text>a 1,2-diacyl-sn-glycerol + H2O = a 2-acylglycerol + a fatty acid + H(+)</text>
        <dbReference type="Rhea" id="RHEA:33275"/>
        <dbReference type="ChEBI" id="CHEBI:15377"/>
        <dbReference type="ChEBI" id="CHEBI:15378"/>
        <dbReference type="ChEBI" id="CHEBI:17389"/>
        <dbReference type="ChEBI" id="CHEBI:17815"/>
        <dbReference type="ChEBI" id="CHEBI:28868"/>
        <dbReference type="EC" id="3.1.1.116"/>
    </reaction>
    <physiologicalReaction direction="left-to-right" evidence="13">
        <dbReference type="Rhea" id="RHEA:33276"/>
    </physiologicalReaction>
</comment>
<dbReference type="CDD" id="cd00519">
    <property type="entry name" value="Lipase_3"/>
    <property type="match status" value="1"/>
</dbReference>
<keyword evidence="10" id="KW-1133">Transmembrane helix</keyword>
<keyword evidence="11" id="KW-0443">Lipid metabolism</keyword>
<evidence type="ECO:0000256" key="3">
    <source>
        <dbReference type="ARBA" id="ARBA00022475"/>
    </source>
</evidence>
<keyword evidence="8" id="KW-0106">Calcium</keyword>
<dbReference type="Gene3D" id="3.40.50.1820">
    <property type="entry name" value="alpha/beta hydrolase"/>
    <property type="match status" value="1"/>
</dbReference>
<evidence type="ECO:0000256" key="9">
    <source>
        <dbReference type="ARBA" id="ARBA00022963"/>
    </source>
</evidence>
<keyword evidence="6" id="KW-0479">Metal-binding</keyword>
<evidence type="ECO:0000313" key="17">
    <source>
        <dbReference type="EMBL" id="CAD8426621.1"/>
    </source>
</evidence>
<feature type="region of interest" description="Disordered" evidence="15">
    <location>
        <begin position="351"/>
        <end position="370"/>
    </location>
</feature>
<evidence type="ECO:0000256" key="6">
    <source>
        <dbReference type="ARBA" id="ARBA00022723"/>
    </source>
</evidence>
<dbReference type="EC" id="3.1.1.116" evidence="14"/>
<dbReference type="GO" id="GO:0005886">
    <property type="term" value="C:plasma membrane"/>
    <property type="evidence" value="ECO:0007669"/>
    <property type="project" value="UniProtKB-SubCell"/>
</dbReference>
<dbReference type="SUPFAM" id="SSF53474">
    <property type="entry name" value="alpha/beta-Hydrolases"/>
    <property type="match status" value="1"/>
</dbReference>
<keyword evidence="3" id="KW-1003">Cell membrane</keyword>
<reference evidence="17" key="1">
    <citation type="submission" date="2021-01" db="EMBL/GenBank/DDBJ databases">
        <authorList>
            <person name="Corre E."/>
            <person name="Pelletier E."/>
            <person name="Niang G."/>
            <person name="Scheremetjew M."/>
            <person name="Finn R."/>
            <person name="Kale V."/>
            <person name="Holt S."/>
            <person name="Cochrane G."/>
            <person name="Meng A."/>
            <person name="Brown T."/>
            <person name="Cohen L."/>
        </authorList>
    </citation>
    <scope>NUCLEOTIDE SEQUENCE</scope>
    <source>
        <strain evidence="17">CCAP1064/1</strain>
    </source>
</reference>
<dbReference type="EMBL" id="HBEL01049279">
    <property type="protein sequence ID" value="CAD8426621.1"/>
    <property type="molecule type" value="Transcribed_RNA"/>
</dbReference>
<keyword evidence="9" id="KW-0442">Lipid degradation</keyword>
<keyword evidence="12" id="KW-0472">Membrane</keyword>
<dbReference type="GO" id="GO:0016042">
    <property type="term" value="P:lipid catabolic process"/>
    <property type="evidence" value="ECO:0007669"/>
    <property type="project" value="UniProtKB-KW"/>
</dbReference>
<evidence type="ECO:0000256" key="15">
    <source>
        <dbReference type="SAM" id="MobiDB-lite"/>
    </source>
</evidence>
<dbReference type="PANTHER" id="PTHR45792">
    <property type="entry name" value="DIACYLGLYCEROL LIPASE HOMOLOG-RELATED"/>
    <property type="match status" value="1"/>
</dbReference>
<evidence type="ECO:0000256" key="1">
    <source>
        <dbReference type="ARBA" id="ARBA00001913"/>
    </source>
</evidence>
<sequence>MNIFAREKAFGDDLQIMSQGLYKIVSQHGGNVASDPELRSLRPSSSVPMLQALHPHLVRSFPLFHRLLGVCAALYGKLFNHFVGTYRELWRGSEADFFKLVMEKQGFQLEYHRDELNIPEEGMNGSRVDGKETETRGTSAASYSGAASSSGATETADDHDASLSTKVKRSRVYYPAHALLADHSKKQIIVAIRGTASIRDALTDLVCQPYKVPLEEQRELGLARAVTTDTVSVSSPADYPLRVHHGMWKAANILSDELTPRILALLDQVGPEYSLVVTGHSLGAGTATLLGFLWRNSVHGQKSAGEIIRKLSENGVEGKKRITGLGFATPQTLDVAHARREGAEVELDSTVTLDSSGPHSSEPHYSGSIPVKLPTGGTISLVLGDDMVPRFSLRSTLDLVHKSMELGQENADAGAEMDTTSTTTPSSWPSHSLNVPGLAPPGRIIHLKPRIVNGDRVDDALETDQEGLEGIQISKSMLMDHMWVEMLQELKTYIRET</sequence>
<dbReference type="Pfam" id="PF01764">
    <property type="entry name" value="Lipase_3"/>
    <property type="match status" value="1"/>
</dbReference>
<dbReference type="GO" id="GO:0016298">
    <property type="term" value="F:lipase activity"/>
    <property type="evidence" value="ECO:0007669"/>
    <property type="project" value="TreeGrafter"/>
</dbReference>
<evidence type="ECO:0000256" key="5">
    <source>
        <dbReference type="ARBA" id="ARBA00022692"/>
    </source>
</evidence>
<name>A0A7S0CLH6_9STRA</name>
<dbReference type="PANTHER" id="PTHR45792:SF8">
    <property type="entry name" value="DIACYLGLYCEROL LIPASE-ALPHA"/>
    <property type="match status" value="1"/>
</dbReference>
<feature type="region of interest" description="Disordered" evidence="15">
    <location>
        <begin position="411"/>
        <end position="432"/>
    </location>
</feature>
<evidence type="ECO:0000256" key="14">
    <source>
        <dbReference type="ARBA" id="ARBA00026104"/>
    </source>
</evidence>
<dbReference type="InterPro" id="IPR002921">
    <property type="entry name" value="Fungal_lipase-type"/>
</dbReference>
<dbReference type="InterPro" id="IPR052214">
    <property type="entry name" value="DAG_Lipase-Related"/>
</dbReference>
<feature type="region of interest" description="Disordered" evidence="15">
    <location>
        <begin position="118"/>
        <end position="163"/>
    </location>
</feature>
<proteinExistence type="predicted"/>
<feature type="compositionally biased region" description="Low complexity" evidence="15">
    <location>
        <begin position="419"/>
        <end position="432"/>
    </location>
</feature>
<evidence type="ECO:0000256" key="4">
    <source>
        <dbReference type="ARBA" id="ARBA00022553"/>
    </source>
</evidence>
<protein>
    <recommendedName>
        <fullName evidence="14">sn-1-specific diacylglycerol lipase</fullName>
        <ecNumber evidence="14">3.1.1.116</ecNumber>
    </recommendedName>
</protein>
<evidence type="ECO:0000256" key="2">
    <source>
        <dbReference type="ARBA" id="ARBA00004651"/>
    </source>
</evidence>
<keyword evidence="5" id="KW-0812">Transmembrane</keyword>
<keyword evidence="7" id="KW-0378">Hydrolase</keyword>
<gene>
    <name evidence="17" type="ORF">PINE0816_LOCUS22785</name>
</gene>
<evidence type="ECO:0000256" key="13">
    <source>
        <dbReference type="ARBA" id="ARBA00024531"/>
    </source>
</evidence>
<feature type="compositionally biased region" description="Low complexity" evidence="15">
    <location>
        <begin position="137"/>
        <end position="154"/>
    </location>
</feature>
<dbReference type="GO" id="GO:0046872">
    <property type="term" value="F:metal ion binding"/>
    <property type="evidence" value="ECO:0007669"/>
    <property type="project" value="UniProtKB-KW"/>
</dbReference>
<comment type="cofactor">
    <cofactor evidence="1">
        <name>Ca(2+)</name>
        <dbReference type="ChEBI" id="CHEBI:29108"/>
    </cofactor>
</comment>